<sequence length="136" mass="15396">MSWTSSRRATVLNVFPQKDSISSHFSPQQLIDNVNINYKSDMVAELGQYVHAIGTESNNSLEPRSIEAIYIEPTKGQRTGHGVLNLNTKKMISRPKVVILPVTDQVIQRIEPWAATEGVFKMAIKLQEWMTRNKVT</sequence>
<dbReference type="Proteomes" id="UP001295423">
    <property type="component" value="Unassembled WGS sequence"/>
</dbReference>
<evidence type="ECO:0000313" key="1">
    <source>
        <dbReference type="EMBL" id="CAJ1953524.1"/>
    </source>
</evidence>
<dbReference type="AlphaFoldDB" id="A0AAD2JIB3"/>
<name>A0AAD2JIB3_9STRA</name>
<dbReference type="EMBL" id="CAKOGP040001827">
    <property type="protein sequence ID" value="CAJ1953524.1"/>
    <property type="molecule type" value="Genomic_DNA"/>
</dbReference>
<comment type="caution">
    <text evidence="1">The sequence shown here is derived from an EMBL/GenBank/DDBJ whole genome shotgun (WGS) entry which is preliminary data.</text>
</comment>
<accession>A0AAD2JIB3</accession>
<protein>
    <submittedName>
        <fullName evidence="1">Uncharacterized protein</fullName>
    </submittedName>
</protein>
<gene>
    <name evidence="1" type="ORF">CYCCA115_LOCUS14124</name>
</gene>
<reference evidence="1" key="1">
    <citation type="submission" date="2023-08" db="EMBL/GenBank/DDBJ databases">
        <authorList>
            <person name="Audoor S."/>
            <person name="Bilcke G."/>
        </authorList>
    </citation>
    <scope>NUCLEOTIDE SEQUENCE</scope>
</reference>
<keyword evidence="2" id="KW-1185">Reference proteome</keyword>
<evidence type="ECO:0000313" key="2">
    <source>
        <dbReference type="Proteomes" id="UP001295423"/>
    </source>
</evidence>
<proteinExistence type="predicted"/>
<organism evidence="1 2">
    <name type="scientific">Cylindrotheca closterium</name>
    <dbReference type="NCBI Taxonomy" id="2856"/>
    <lineage>
        <taxon>Eukaryota</taxon>
        <taxon>Sar</taxon>
        <taxon>Stramenopiles</taxon>
        <taxon>Ochrophyta</taxon>
        <taxon>Bacillariophyta</taxon>
        <taxon>Bacillariophyceae</taxon>
        <taxon>Bacillariophycidae</taxon>
        <taxon>Bacillariales</taxon>
        <taxon>Bacillariaceae</taxon>
        <taxon>Cylindrotheca</taxon>
    </lineage>
</organism>